<accession>A0A8J6XZ43</accession>
<name>A0A8J6XZ43_9BACT</name>
<organism evidence="2 3">
    <name type="scientific">Candidatus Polarisedimenticola svalbardensis</name>
    <dbReference type="NCBI Taxonomy" id="2886004"/>
    <lineage>
        <taxon>Bacteria</taxon>
        <taxon>Pseudomonadati</taxon>
        <taxon>Acidobacteriota</taxon>
        <taxon>Candidatus Polarisedimenticolia</taxon>
        <taxon>Candidatus Polarisedimenticolales</taxon>
        <taxon>Candidatus Polarisedimenticolaceae</taxon>
        <taxon>Candidatus Polarisedimenticola</taxon>
    </lineage>
</organism>
<evidence type="ECO:0008006" key="4">
    <source>
        <dbReference type="Google" id="ProtNLM"/>
    </source>
</evidence>
<evidence type="ECO:0000313" key="2">
    <source>
        <dbReference type="EMBL" id="MBD3868020.1"/>
    </source>
</evidence>
<feature type="region of interest" description="Disordered" evidence="1">
    <location>
        <begin position="1"/>
        <end position="23"/>
    </location>
</feature>
<dbReference type="InterPro" id="IPR009072">
    <property type="entry name" value="Histone-fold"/>
</dbReference>
<feature type="compositionally biased region" description="Basic residues" evidence="1">
    <location>
        <begin position="1"/>
        <end position="21"/>
    </location>
</feature>
<evidence type="ECO:0000313" key="3">
    <source>
        <dbReference type="Proteomes" id="UP000648239"/>
    </source>
</evidence>
<proteinExistence type="predicted"/>
<evidence type="ECO:0000256" key="1">
    <source>
        <dbReference type="SAM" id="MobiDB-lite"/>
    </source>
</evidence>
<comment type="caution">
    <text evidence="2">The sequence shown here is derived from an EMBL/GenBank/DDBJ whole genome shotgun (WGS) entry which is preliminary data.</text>
</comment>
<dbReference type="Proteomes" id="UP000648239">
    <property type="component" value="Unassembled WGS sequence"/>
</dbReference>
<protein>
    <recommendedName>
        <fullName evidence="4">DUF1931 domain-containing protein</fullName>
    </recommendedName>
</protein>
<dbReference type="EMBL" id="JACXWD010000020">
    <property type="protein sequence ID" value="MBD3868020.1"/>
    <property type="molecule type" value="Genomic_DNA"/>
</dbReference>
<dbReference type="AlphaFoldDB" id="A0A8J6XZ43"/>
<sequence length="83" mass="9088">MAKKKATKKKAAKKKATRKKAAAKEMLLVGSKTKTALKAMDVNVAGDALEALNEVVYWYIHQAATRAQANGRKTVRGHDFLSM</sequence>
<dbReference type="GO" id="GO:0046982">
    <property type="term" value="F:protein heterodimerization activity"/>
    <property type="evidence" value="ECO:0007669"/>
    <property type="project" value="InterPro"/>
</dbReference>
<reference evidence="2 3" key="1">
    <citation type="submission" date="2020-08" db="EMBL/GenBank/DDBJ databases">
        <title>Acidobacteriota in marine sediments use diverse sulfur dissimilation pathways.</title>
        <authorList>
            <person name="Wasmund K."/>
        </authorList>
    </citation>
    <scope>NUCLEOTIDE SEQUENCE [LARGE SCALE GENOMIC DNA]</scope>
    <source>
        <strain evidence="2">MAG AM4</strain>
    </source>
</reference>
<gene>
    <name evidence="2" type="ORF">IFK94_07840</name>
</gene>
<dbReference type="SUPFAM" id="SSF47113">
    <property type="entry name" value="Histone-fold"/>
    <property type="match status" value="1"/>
</dbReference>